<reference evidence="3 4" key="1">
    <citation type="submission" date="2024-04" db="EMBL/GenBank/DDBJ databases">
        <title>Isolation of an actinomycete strain from pig manure.</title>
        <authorList>
            <person name="Gong T."/>
            <person name="Yu Z."/>
            <person name="An M."/>
            <person name="Wei C."/>
            <person name="Yang W."/>
            <person name="Liu L."/>
        </authorList>
    </citation>
    <scope>NUCLEOTIDE SEQUENCE [LARGE SCALE GENOMIC DNA]</scope>
    <source>
        <strain evidence="3 4">ZF39</strain>
    </source>
</reference>
<protein>
    <submittedName>
        <fullName evidence="3">Uncharacterized protein</fullName>
    </submittedName>
</protein>
<evidence type="ECO:0000313" key="4">
    <source>
        <dbReference type="Proteomes" id="UP001442841"/>
    </source>
</evidence>
<dbReference type="Proteomes" id="UP001442841">
    <property type="component" value="Chromosome"/>
</dbReference>
<feature type="transmembrane region" description="Helical" evidence="2">
    <location>
        <begin position="21"/>
        <end position="39"/>
    </location>
</feature>
<name>A0ABZ3FKW7_9ACTN</name>
<evidence type="ECO:0000256" key="1">
    <source>
        <dbReference type="SAM" id="Coils"/>
    </source>
</evidence>
<accession>A0ABZ3FKW7</accession>
<evidence type="ECO:0000256" key="2">
    <source>
        <dbReference type="SAM" id="Phobius"/>
    </source>
</evidence>
<keyword evidence="2" id="KW-1133">Transmembrane helix</keyword>
<keyword evidence="2" id="KW-0812">Transmembrane</keyword>
<gene>
    <name evidence="3" type="ORF">AADG42_04880</name>
</gene>
<evidence type="ECO:0000313" key="3">
    <source>
        <dbReference type="EMBL" id="XAN06667.1"/>
    </source>
</evidence>
<keyword evidence="4" id="KW-1185">Reference proteome</keyword>
<organism evidence="3 4">
    <name type="scientific">Ammonicoccus fulvus</name>
    <dbReference type="NCBI Taxonomy" id="3138240"/>
    <lineage>
        <taxon>Bacteria</taxon>
        <taxon>Bacillati</taxon>
        <taxon>Actinomycetota</taxon>
        <taxon>Actinomycetes</taxon>
        <taxon>Propionibacteriales</taxon>
        <taxon>Propionibacteriaceae</taxon>
        <taxon>Ammonicoccus</taxon>
    </lineage>
</organism>
<proteinExistence type="predicted"/>
<keyword evidence="1" id="KW-0175">Coiled coil</keyword>
<feature type="coiled-coil region" evidence="1">
    <location>
        <begin position="117"/>
        <end position="165"/>
    </location>
</feature>
<feature type="transmembrane region" description="Helical" evidence="2">
    <location>
        <begin position="45"/>
        <end position="60"/>
    </location>
</feature>
<dbReference type="EMBL" id="CP154795">
    <property type="protein sequence ID" value="XAN06667.1"/>
    <property type="molecule type" value="Genomic_DNA"/>
</dbReference>
<dbReference type="RefSeq" id="WP_425308098.1">
    <property type="nucleotide sequence ID" value="NZ_CP154795.1"/>
</dbReference>
<keyword evidence="2" id="KW-0472">Membrane</keyword>
<sequence>MSKKTTSRRSAAAPRRQGVRSVLIAGIVLAVAAAFGPIWFVRAGIAIMIVAAVIAVRFAWKQLSDERRENGLKSLSQLKAHGMQLSAERTRNREVLDVLRKQGEENDQKVVELQLTIGQLRTELTSLRGDHAALQAEASAHQHRIKRLTEDLATSEAELRELKGLEEHAEVVAMPRNADWDALPSAEDIWADGNHPTVVDLQRLVISTDEQLRKQA</sequence>